<gene>
    <name evidence="3" type="ORF">GCM10018781_02820</name>
</gene>
<evidence type="ECO:0000256" key="1">
    <source>
        <dbReference type="SAM" id="MobiDB-lite"/>
    </source>
</evidence>
<dbReference type="InterPro" id="IPR000551">
    <property type="entry name" value="MerR-type_HTH_dom"/>
</dbReference>
<dbReference type="RefSeq" id="WP_373311035.1">
    <property type="nucleotide sequence ID" value="NZ_BNBO01000001.1"/>
</dbReference>
<feature type="region of interest" description="Disordered" evidence="1">
    <location>
        <begin position="49"/>
        <end position="90"/>
    </location>
</feature>
<accession>A0A919KK63</accession>
<name>A0A919KK63_9ACTN</name>
<feature type="domain" description="HTH merR-type" evidence="2">
    <location>
        <begin position="28"/>
        <end position="63"/>
    </location>
</feature>
<keyword evidence="4" id="KW-1185">Reference proteome</keyword>
<dbReference type="Proteomes" id="UP000617734">
    <property type="component" value="Unassembled WGS sequence"/>
</dbReference>
<dbReference type="SUPFAM" id="SSF46955">
    <property type="entry name" value="Putative DNA-binding domain"/>
    <property type="match status" value="1"/>
</dbReference>
<reference evidence="3" key="2">
    <citation type="submission" date="2020-09" db="EMBL/GenBank/DDBJ databases">
        <authorList>
            <person name="Sun Q."/>
            <person name="Ohkuma M."/>
        </authorList>
    </citation>
    <scope>NUCLEOTIDE SEQUENCE</scope>
    <source>
        <strain evidence="3">JCM 4646</strain>
    </source>
</reference>
<evidence type="ECO:0000259" key="2">
    <source>
        <dbReference type="PROSITE" id="PS50937"/>
    </source>
</evidence>
<dbReference type="Gene3D" id="1.10.1660.10">
    <property type="match status" value="1"/>
</dbReference>
<dbReference type="GO" id="GO:0006355">
    <property type="term" value="P:regulation of DNA-templated transcription"/>
    <property type="evidence" value="ECO:0007669"/>
    <property type="project" value="InterPro"/>
</dbReference>
<dbReference type="EMBL" id="BNBO01000001">
    <property type="protein sequence ID" value="GHH59509.1"/>
    <property type="molecule type" value="Genomic_DNA"/>
</dbReference>
<dbReference type="PROSITE" id="PS50937">
    <property type="entry name" value="HTH_MERR_2"/>
    <property type="match status" value="1"/>
</dbReference>
<dbReference type="AlphaFoldDB" id="A0A919KK63"/>
<evidence type="ECO:0000313" key="3">
    <source>
        <dbReference type="EMBL" id="GHH59509.1"/>
    </source>
</evidence>
<dbReference type="GeneID" id="95350828"/>
<dbReference type="InterPro" id="IPR009061">
    <property type="entry name" value="DNA-bd_dom_put_sf"/>
</dbReference>
<proteinExistence type="predicted"/>
<feature type="region of interest" description="Disordered" evidence="1">
    <location>
        <begin position="1"/>
        <end position="25"/>
    </location>
</feature>
<evidence type="ECO:0000313" key="4">
    <source>
        <dbReference type="Proteomes" id="UP000617734"/>
    </source>
</evidence>
<dbReference type="GO" id="GO:0003677">
    <property type="term" value="F:DNA binding"/>
    <property type="evidence" value="ECO:0007669"/>
    <property type="project" value="InterPro"/>
</dbReference>
<comment type="caution">
    <text evidence="3">The sequence shown here is derived from an EMBL/GenBank/DDBJ whole genome shotgun (WGS) entry which is preliminary data.</text>
</comment>
<dbReference type="Pfam" id="PF00376">
    <property type="entry name" value="MerR"/>
    <property type="match status" value="1"/>
</dbReference>
<reference evidence="3" key="1">
    <citation type="journal article" date="2014" name="Int. J. Syst. Evol. Microbiol.">
        <title>Complete genome sequence of Corynebacterium casei LMG S-19264T (=DSM 44701T), isolated from a smear-ripened cheese.</title>
        <authorList>
            <consortium name="US DOE Joint Genome Institute (JGI-PGF)"/>
            <person name="Walter F."/>
            <person name="Albersmeier A."/>
            <person name="Kalinowski J."/>
            <person name="Ruckert C."/>
        </authorList>
    </citation>
    <scope>NUCLEOTIDE SEQUENCE</scope>
    <source>
        <strain evidence="3">JCM 4646</strain>
    </source>
</reference>
<sequence>MTTATIRPHNPTRDSGPDSLDDDYPVCTMGRAAEMTGTTAGFLRALGEQGLITPPRSEGGHRRSSRCQEALRLNEQPRRDAGDPEPTADS</sequence>
<protein>
    <recommendedName>
        <fullName evidence="2">HTH merR-type domain-containing protein</fullName>
    </recommendedName>
</protein>
<organism evidence="3 4">
    <name type="scientific">Kitasatospora indigofera</name>
    <dbReference type="NCBI Taxonomy" id="67307"/>
    <lineage>
        <taxon>Bacteria</taxon>
        <taxon>Bacillati</taxon>
        <taxon>Actinomycetota</taxon>
        <taxon>Actinomycetes</taxon>
        <taxon>Kitasatosporales</taxon>
        <taxon>Streptomycetaceae</taxon>
        <taxon>Kitasatospora</taxon>
    </lineage>
</organism>